<gene>
    <name evidence="2" type="ORF">H5410_057050</name>
</gene>
<feature type="region of interest" description="Disordered" evidence="1">
    <location>
        <begin position="1"/>
        <end position="21"/>
    </location>
</feature>
<dbReference type="OrthoDB" id="10434777at2759"/>
<proteinExistence type="predicted"/>
<name>A0A9J5WP07_SOLCO</name>
<comment type="caution">
    <text evidence="2">The sequence shown here is derived from an EMBL/GenBank/DDBJ whole genome shotgun (WGS) entry which is preliminary data.</text>
</comment>
<evidence type="ECO:0000313" key="3">
    <source>
        <dbReference type="Proteomes" id="UP000824120"/>
    </source>
</evidence>
<keyword evidence="3" id="KW-1185">Reference proteome</keyword>
<organism evidence="2 3">
    <name type="scientific">Solanum commersonii</name>
    <name type="common">Commerson's wild potato</name>
    <name type="synonym">Commerson's nightshade</name>
    <dbReference type="NCBI Taxonomy" id="4109"/>
    <lineage>
        <taxon>Eukaryota</taxon>
        <taxon>Viridiplantae</taxon>
        <taxon>Streptophyta</taxon>
        <taxon>Embryophyta</taxon>
        <taxon>Tracheophyta</taxon>
        <taxon>Spermatophyta</taxon>
        <taxon>Magnoliopsida</taxon>
        <taxon>eudicotyledons</taxon>
        <taxon>Gunneridae</taxon>
        <taxon>Pentapetalae</taxon>
        <taxon>asterids</taxon>
        <taxon>lamiids</taxon>
        <taxon>Solanales</taxon>
        <taxon>Solanaceae</taxon>
        <taxon>Solanoideae</taxon>
        <taxon>Solaneae</taxon>
        <taxon>Solanum</taxon>
    </lineage>
</organism>
<dbReference type="EMBL" id="JACXVP010000011">
    <property type="protein sequence ID" value="KAG5576916.1"/>
    <property type="molecule type" value="Genomic_DNA"/>
</dbReference>
<accession>A0A9J5WP07</accession>
<protein>
    <submittedName>
        <fullName evidence="2">Uncharacterized protein</fullName>
    </submittedName>
</protein>
<evidence type="ECO:0000256" key="1">
    <source>
        <dbReference type="SAM" id="MobiDB-lite"/>
    </source>
</evidence>
<dbReference type="Proteomes" id="UP000824120">
    <property type="component" value="Chromosome 11"/>
</dbReference>
<dbReference type="AlphaFoldDB" id="A0A9J5WP07"/>
<evidence type="ECO:0000313" key="2">
    <source>
        <dbReference type="EMBL" id="KAG5576916.1"/>
    </source>
</evidence>
<reference evidence="2 3" key="1">
    <citation type="submission" date="2020-09" db="EMBL/GenBank/DDBJ databases">
        <title>De no assembly of potato wild relative species, Solanum commersonii.</title>
        <authorList>
            <person name="Cho K."/>
        </authorList>
    </citation>
    <scope>NUCLEOTIDE SEQUENCE [LARGE SCALE GENOMIC DNA]</scope>
    <source>
        <strain evidence="2">LZ3.2</strain>
        <tissue evidence="2">Leaf</tissue>
    </source>
</reference>
<sequence length="85" mass="9532">MAAMATGQPPPDRGIPVAQPSPTYAASLCQPKAQHKTLPLKPISYLHGEPQVIWEQEEVNQMIINENLEYAVIEKFSYGWPEIQD</sequence>